<dbReference type="InterPro" id="IPR034786">
    <property type="entry name" value="MAR"/>
</dbReference>
<dbReference type="PANTHER" id="PTHR11496:SF102">
    <property type="entry name" value="ALCOHOL DEHYDROGENASE 4"/>
    <property type="match status" value="1"/>
</dbReference>
<comment type="caution">
    <text evidence="6">The sequence shown here is derived from an EMBL/GenBank/DDBJ whole genome shotgun (WGS) entry which is preliminary data.</text>
</comment>
<dbReference type="CDD" id="cd08177">
    <property type="entry name" value="MAR"/>
    <property type="match status" value="1"/>
</dbReference>
<gene>
    <name evidence="6" type="ORF">ABID19_005872</name>
</gene>
<protein>
    <submittedName>
        <fullName evidence="6">Maleylacetate reductase</fullName>
        <ecNumber evidence="6">1.3.1.32</ecNumber>
    </submittedName>
</protein>
<dbReference type="GO" id="GO:0018506">
    <property type="term" value="F:maleylacetate reductase activity"/>
    <property type="evidence" value="ECO:0007669"/>
    <property type="project" value="UniProtKB-EC"/>
</dbReference>
<dbReference type="InterPro" id="IPR039697">
    <property type="entry name" value="Alcohol_dehydrogenase_Fe"/>
</dbReference>
<evidence type="ECO:0000256" key="2">
    <source>
        <dbReference type="ARBA" id="ARBA00023002"/>
    </source>
</evidence>
<name>A0ABV2GWY7_9HYPH</name>
<keyword evidence="7" id="KW-1185">Reference proteome</keyword>
<evidence type="ECO:0000313" key="7">
    <source>
        <dbReference type="Proteomes" id="UP001549204"/>
    </source>
</evidence>
<dbReference type="EC" id="1.3.1.32" evidence="6"/>
<evidence type="ECO:0000313" key="6">
    <source>
        <dbReference type="EMBL" id="MET3582810.1"/>
    </source>
</evidence>
<evidence type="ECO:0000259" key="4">
    <source>
        <dbReference type="Pfam" id="PF00465"/>
    </source>
</evidence>
<organism evidence="6 7">
    <name type="scientific">Mesorhizobium robiniae</name>
    <dbReference type="NCBI Taxonomy" id="559315"/>
    <lineage>
        <taxon>Bacteria</taxon>
        <taxon>Pseudomonadati</taxon>
        <taxon>Pseudomonadota</taxon>
        <taxon>Alphaproteobacteria</taxon>
        <taxon>Hyphomicrobiales</taxon>
        <taxon>Phyllobacteriaceae</taxon>
        <taxon>Mesorhizobium</taxon>
    </lineage>
</organism>
<evidence type="ECO:0000256" key="1">
    <source>
        <dbReference type="ARBA" id="ARBA00007358"/>
    </source>
</evidence>
<accession>A0ABV2GWY7</accession>
<evidence type="ECO:0000259" key="5">
    <source>
        <dbReference type="Pfam" id="PF25137"/>
    </source>
</evidence>
<dbReference type="InterPro" id="IPR001670">
    <property type="entry name" value="ADH_Fe/GldA"/>
</dbReference>
<dbReference type="Proteomes" id="UP001549204">
    <property type="component" value="Unassembled WGS sequence"/>
</dbReference>
<dbReference type="Pfam" id="PF00465">
    <property type="entry name" value="Fe-ADH"/>
    <property type="match status" value="1"/>
</dbReference>
<keyword evidence="3" id="KW-0520">NAD</keyword>
<dbReference type="Gene3D" id="1.20.1090.10">
    <property type="entry name" value="Dehydroquinate synthase-like - alpha domain"/>
    <property type="match status" value="1"/>
</dbReference>
<evidence type="ECO:0000256" key="3">
    <source>
        <dbReference type="ARBA" id="ARBA00023027"/>
    </source>
</evidence>
<dbReference type="Gene3D" id="3.40.50.1970">
    <property type="match status" value="1"/>
</dbReference>
<comment type="similarity">
    <text evidence="1">Belongs to the iron-containing alcohol dehydrogenase family.</text>
</comment>
<dbReference type="EMBL" id="JBEPMC010000013">
    <property type="protein sequence ID" value="MET3582810.1"/>
    <property type="molecule type" value="Genomic_DNA"/>
</dbReference>
<dbReference type="InterPro" id="IPR056798">
    <property type="entry name" value="ADH_Fe_C"/>
</dbReference>
<reference evidence="6 7" key="1">
    <citation type="submission" date="2024-06" db="EMBL/GenBank/DDBJ databases">
        <title>Genomic Encyclopedia of Type Strains, Phase IV (KMG-IV): sequencing the most valuable type-strain genomes for metagenomic binning, comparative biology and taxonomic classification.</title>
        <authorList>
            <person name="Goeker M."/>
        </authorList>
    </citation>
    <scope>NUCLEOTIDE SEQUENCE [LARGE SCALE GENOMIC DNA]</scope>
    <source>
        <strain evidence="6 7">DSM 100022</strain>
    </source>
</reference>
<dbReference type="SUPFAM" id="SSF56796">
    <property type="entry name" value="Dehydroquinate synthase-like"/>
    <property type="match status" value="1"/>
</dbReference>
<sequence>MIETFALTLNPGRVVFGRGAVSQLPAEVARLRCKRALVLSTPSRKADAERLAGQLGEAAVGVFAGATMHTPVSVTERALVAYEDERADCVVSFGGGSTIGLGKAIAWRNDTSQIVIATTYAGSEVTPILGETEESLKTTRRDPRILPEAVIYDPDLTLGLPVDMSVSSGLNAMAHAVEGLYAQDRNPISTWQAVEGIRALKQALPCIVENPVDGEARSLALYGSWLCGTVLGTVGMALHHKLCHTLGGSFDLPHAATHAILLPHSVAHNASAAAEALKPIANLFGGSLGGGLHDFAASLGAPLALRDLGLAESDLDCAADLAVRNPYWNPRPIDRDAIRSLLQRAWEGKPPQ</sequence>
<feature type="domain" description="Alcohol dehydrogenase iron-type/glycerol dehydrogenase GldA" evidence="4">
    <location>
        <begin position="11"/>
        <end position="154"/>
    </location>
</feature>
<dbReference type="PANTHER" id="PTHR11496">
    <property type="entry name" value="ALCOHOL DEHYDROGENASE"/>
    <property type="match status" value="1"/>
</dbReference>
<feature type="domain" description="Fe-containing alcohol dehydrogenase-like C-terminal" evidence="5">
    <location>
        <begin position="166"/>
        <end position="346"/>
    </location>
</feature>
<proteinExistence type="inferred from homology"/>
<keyword evidence="2 6" id="KW-0560">Oxidoreductase</keyword>
<dbReference type="Pfam" id="PF25137">
    <property type="entry name" value="ADH_Fe_C"/>
    <property type="match status" value="1"/>
</dbReference>
<dbReference type="RefSeq" id="WP_263804956.1">
    <property type="nucleotide sequence ID" value="NZ_JBEPMC010000013.1"/>
</dbReference>